<protein>
    <submittedName>
        <fullName evidence="2">Uncharacterized protein</fullName>
    </submittedName>
</protein>
<comment type="caution">
    <text evidence="2">The sequence shown here is derived from an EMBL/GenBank/DDBJ whole genome shotgun (WGS) entry which is preliminary data.</text>
</comment>
<evidence type="ECO:0000313" key="3">
    <source>
        <dbReference type="Proteomes" id="UP000078340"/>
    </source>
</evidence>
<proteinExistence type="predicted"/>
<dbReference type="EMBL" id="LSBI01000001">
    <property type="protein sequence ID" value="OAQ95256.1"/>
    <property type="molecule type" value="Genomic_DNA"/>
</dbReference>
<organism evidence="2 3">
    <name type="scientific">Purpureocillium lilacinum</name>
    <name type="common">Paecilomyces lilacinus</name>
    <dbReference type="NCBI Taxonomy" id="33203"/>
    <lineage>
        <taxon>Eukaryota</taxon>
        <taxon>Fungi</taxon>
        <taxon>Dikarya</taxon>
        <taxon>Ascomycota</taxon>
        <taxon>Pezizomycotina</taxon>
        <taxon>Sordariomycetes</taxon>
        <taxon>Hypocreomycetidae</taxon>
        <taxon>Hypocreales</taxon>
        <taxon>Ophiocordycipitaceae</taxon>
        <taxon>Purpureocillium</taxon>
    </lineage>
</organism>
<accession>A0A179HXK1</accession>
<dbReference type="AlphaFoldDB" id="A0A179HXK1"/>
<evidence type="ECO:0000313" key="1">
    <source>
        <dbReference type="EMBL" id="OAQ87305.1"/>
    </source>
</evidence>
<gene>
    <name evidence="1" type="ORF">VFPBJ_01345</name>
    <name evidence="2" type="ORF">VFPFJ_01365</name>
</gene>
<sequence length="101" mass="11136">MFQLRIVQNVHSVGTGKIGRAALLALSDAIVVSLRMAYGRGRMLQYKTRNPVRAAAVDASESVRFAFAPSRSSLLMPHQSLHRCGVAVASMKLWSFGRSYR</sequence>
<name>A0A179HXK1_PURLI</name>
<dbReference type="EMBL" id="LSBH01000001">
    <property type="protein sequence ID" value="OAQ87305.1"/>
    <property type="molecule type" value="Genomic_DNA"/>
</dbReference>
<reference evidence="2 3" key="1">
    <citation type="submission" date="2016-02" db="EMBL/GenBank/DDBJ databases">
        <title>Biosynthesis of antibiotic leucinostatins and their inhibition on Phytophthora in bio-control Purpureocillium lilacinum.</title>
        <authorList>
            <person name="Wang G."/>
            <person name="Liu Z."/>
            <person name="Lin R."/>
            <person name="Li E."/>
            <person name="Mao Z."/>
            <person name="Ling J."/>
            <person name="Yin W."/>
            <person name="Xie B."/>
        </authorList>
    </citation>
    <scope>NUCLEOTIDE SEQUENCE [LARGE SCALE GENOMIC DNA]</scope>
    <source>
        <strain evidence="1">PLBJ-1</strain>
        <strain evidence="2">PLFJ-1</strain>
    </source>
</reference>
<dbReference type="Proteomes" id="UP000078240">
    <property type="component" value="Unassembled WGS sequence"/>
</dbReference>
<evidence type="ECO:0000313" key="2">
    <source>
        <dbReference type="EMBL" id="OAQ95256.1"/>
    </source>
</evidence>
<dbReference type="Proteomes" id="UP000078340">
    <property type="component" value="Unassembled WGS sequence"/>
</dbReference>